<evidence type="ECO:0000256" key="1">
    <source>
        <dbReference type="SAM" id="SignalP"/>
    </source>
</evidence>
<keyword evidence="3" id="KW-1185">Reference proteome</keyword>
<feature type="chain" id="PRO_5046412185" evidence="1">
    <location>
        <begin position="18"/>
        <end position="136"/>
    </location>
</feature>
<sequence>MAGYFSAVLVLWTVVAASFCEEEVLITPKPKSIISIKSEPLTFQQADYSKDGSFEQQYRLAHFNHLGVNPYNRLTFDAYNRQAFNPYFNHAVPTIYGFNSGIPGFGLSHHSYGLNIFDAGDSYDKNWYPGALPPFY</sequence>
<reference evidence="2 3" key="1">
    <citation type="submission" date="2023-09" db="EMBL/GenBank/DDBJ databases">
        <title>Nesidiocoris tenuis whole genome shotgun sequence.</title>
        <authorList>
            <person name="Shibata T."/>
            <person name="Shimoda M."/>
            <person name="Kobayashi T."/>
            <person name="Uehara T."/>
        </authorList>
    </citation>
    <scope>NUCLEOTIDE SEQUENCE [LARGE SCALE GENOMIC DNA]</scope>
    <source>
        <strain evidence="2 3">Japan</strain>
    </source>
</reference>
<dbReference type="EMBL" id="AP028912">
    <property type="protein sequence ID" value="BES93894.1"/>
    <property type="molecule type" value="Genomic_DNA"/>
</dbReference>
<proteinExistence type="predicted"/>
<accession>A0ABN7ANU3</accession>
<keyword evidence="1" id="KW-0732">Signal</keyword>
<organism evidence="2 3">
    <name type="scientific">Nesidiocoris tenuis</name>
    <dbReference type="NCBI Taxonomy" id="355587"/>
    <lineage>
        <taxon>Eukaryota</taxon>
        <taxon>Metazoa</taxon>
        <taxon>Ecdysozoa</taxon>
        <taxon>Arthropoda</taxon>
        <taxon>Hexapoda</taxon>
        <taxon>Insecta</taxon>
        <taxon>Pterygota</taxon>
        <taxon>Neoptera</taxon>
        <taxon>Paraneoptera</taxon>
        <taxon>Hemiptera</taxon>
        <taxon>Heteroptera</taxon>
        <taxon>Panheteroptera</taxon>
        <taxon>Cimicomorpha</taxon>
        <taxon>Miridae</taxon>
        <taxon>Dicyphina</taxon>
        <taxon>Nesidiocoris</taxon>
    </lineage>
</organism>
<name>A0ABN7ANU3_9HEMI</name>
<feature type="signal peptide" evidence="1">
    <location>
        <begin position="1"/>
        <end position="17"/>
    </location>
</feature>
<dbReference type="Proteomes" id="UP001307889">
    <property type="component" value="Chromosome 4"/>
</dbReference>
<gene>
    <name evidence="2" type="ORF">NTJ_06703</name>
</gene>
<evidence type="ECO:0000313" key="3">
    <source>
        <dbReference type="Proteomes" id="UP001307889"/>
    </source>
</evidence>
<evidence type="ECO:0000313" key="2">
    <source>
        <dbReference type="EMBL" id="BES93894.1"/>
    </source>
</evidence>
<protein>
    <submittedName>
        <fullName evidence="2">Uncharacterized protein</fullName>
    </submittedName>
</protein>